<dbReference type="OrthoDB" id="10004999at2759"/>
<proteinExistence type="predicted"/>
<dbReference type="PANTHER" id="PTHR22826">
    <property type="entry name" value="RHO GUANINE EXCHANGE FACTOR-RELATED"/>
    <property type="match status" value="1"/>
</dbReference>
<sequence length="131" mass="15076">MTVKTTAQMLQAFGTNLAETELPNNVQCTEELLCSHTEQHTNLKDELKLAVKQGAMLLTCIREPVSRSTTSRLSPDELENVATVERLLAQLDETERAFDQFWSKHHLKLEQCLQLRHFEQNFREVTLLHVS</sequence>
<accession>A0A6I9YTH6</accession>
<dbReference type="Proteomes" id="UP000504617">
    <property type="component" value="Unplaced"/>
</dbReference>
<organism evidence="2 3">
    <name type="scientific">Thamnophis sirtalis</name>
    <dbReference type="NCBI Taxonomy" id="35019"/>
    <lineage>
        <taxon>Eukaryota</taxon>
        <taxon>Metazoa</taxon>
        <taxon>Chordata</taxon>
        <taxon>Craniata</taxon>
        <taxon>Vertebrata</taxon>
        <taxon>Euteleostomi</taxon>
        <taxon>Lepidosauria</taxon>
        <taxon>Squamata</taxon>
        <taxon>Bifurcata</taxon>
        <taxon>Unidentata</taxon>
        <taxon>Episquamata</taxon>
        <taxon>Toxicofera</taxon>
        <taxon>Serpentes</taxon>
        <taxon>Colubroidea</taxon>
        <taxon>Colubridae</taxon>
        <taxon>Natricinae</taxon>
        <taxon>Thamnophis</taxon>
    </lineage>
</organism>
<dbReference type="GO" id="GO:0005085">
    <property type="term" value="F:guanyl-nucleotide exchange factor activity"/>
    <property type="evidence" value="ECO:0007669"/>
    <property type="project" value="UniProtKB-KW"/>
</dbReference>
<evidence type="ECO:0000256" key="1">
    <source>
        <dbReference type="ARBA" id="ARBA00022658"/>
    </source>
</evidence>
<keyword evidence="1" id="KW-0344">Guanine-nucleotide releasing factor</keyword>
<evidence type="ECO:0000313" key="2">
    <source>
        <dbReference type="Proteomes" id="UP000504617"/>
    </source>
</evidence>
<reference evidence="3" key="1">
    <citation type="submission" date="2025-08" db="UniProtKB">
        <authorList>
            <consortium name="RefSeq"/>
        </authorList>
    </citation>
    <scope>IDENTIFICATION</scope>
    <source>
        <tissue evidence="3">Skeletal muscle</tissue>
    </source>
</reference>
<dbReference type="AlphaFoldDB" id="A0A6I9YTH6"/>
<dbReference type="RefSeq" id="XP_013926960.1">
    <property type="nucleotide sequence ID" value="XM_014071485.1"/>
</dbReference>
<dbReference type="GO" id="GO:0005737">
    <property type="term" value="C:cytoplasm"/>
    <property type="evidence" value="ECO:0007669"/>
    <property type="project" value="TreeGrafter"/>
</dbReference>
<dbReference type="GeneID" id="106553058"/>
<dbReference type="InterPro" id="IPR051336">
    <property type="entry name" value="RhoGEF_Guanine_NuclExch_SF"/>
</dbReference>
<gene>
    <name evidence="3" type="primary">LOC106553058</name>
</gene>
<dbReference type="PANTHER" id="PTHR22826:SF201">
    <property type="entry name" value="GUANINE NUCLEOTIDE EXCHANGE FACTOR MCF2L2-RELATED"/>
    <property type="match status" value="1"/>
</dbReference>
<evidence type="ECO:0000313" key="3">
    <source>
        <dbReference type="RefSeq" id="XP_013926960.1"/>
    </source>
</evidence>
<keyword evidence="2" id="KW-1185">Reference proteome</keyword>
<name>A0A6I9YTH6_9SAUR</name>
<dbReference type="KEGG" id="tsr:106553058"/>
<protein>
    <submittedName>
        <fullName evidence="3">Guanine nucleotide exchange factor DBS-like</fullName>
    </submittedName>
</protein>
<dbReference type="Gene3D" id="1.20.58.60">
    <property type="match status" value="1"/>
</dbReference>